<sequence>MKDHKEGDSSNRNAPATSAKNVADARGLTGIPTVDEILAPIRDQGGVVLLGGYHHEAKSILASQIAGRLIHQSLRVSYLSMGEEESFILRRIISSTVPWPMEVIGYCNATPSGEIWDLRMDFLAVEGNGKVPSWD</sequence>
<gene>
    <name evidence="2" type="ORF">WKV53_22280</name>
</gene>
<keyword evidence="3" id="KW-1185">Reference proteome</keyword>
<proteinExistence type="predicted"/>
<dbReference type="Proteomes" id="UP001371305">
    <property type="component" value="Unassembled WGS sequence"/>
</dbReference>
<dbReference type="SUPFAM" id="SSF52540">
    <property type="entry name" value="P-loop containing nucleoside triphosphate hydrolases"/>
    <property type="match status" value="1"/>
</dbReference>
<comment type="caution">
    <text evidence="2">The sequence shown here is derived from an EMBL/GenBank/DDBJ whole genome shotgun (WGS) entry which is preliminary data.</text>
</comment>
<evidence type="ECO:0000313" key="3">
    <source>
        <dbReference type="Proteomes" id="UP001371305"/>
    </source>
</evidence>
<reference evidence="2 3" key="1">
    <citation type="submission" date="2024-04" db="EMBL/GenBank/DDBJ databases">
        <title>Luteolibacter sp. isolated from soil.</title>
        <authorList>
            <person name="An J."/>
        </authorList>
    </citation>
    <scope>NUCLEOTIDE SEQUENCE [LARGE SCALE GENOMIC DNA]</scope>
    <source>
        <strain evidence="2 3">Y139</strain>
    </source>
</reference>
<feature type="compositionally biased region" description="Polar residues" evidence="1">
    <location>
        <begin position="10"/>
        <end position="20"/>
    </location>
</feature>
<dbReference type="Gene3D" id="3.40.50.300">
    <property type="entry name" value="P-loop containing nucleotide triphosphate hydrolases"/>
    <property type="match status" value="1"/>
</dbReference>
<evidence type="ECO:0000256" key="1">
    <source>
        <dbReference type="SAM" id="MobiDB-lite"/>
    </source>
</evidence>
<name>A0ABU9B0D0_9BACT</name>
<dbReference type="RefSeq" id="WP_341407021.1">
    <property type="nucleotide sequence ID" value="NZ_JBBUKT010000010.1"/>
</dbReference>
<dbReference type="InterPro" id="IPR027417">
    <property type="entry name" value="P-loop_NTPase"/>
</dbReference>
<dbReference type="EMBL" id="JBBUKT010000010">
    <property type="protein sequence ID" value="MEK7953258.1"/>
    <property type="molecule type" value="Genomic_DNA"/>
</dbReference>
<organism evidence="2 3">
    <name type="scientific">Luteolibacter soli</name>
    <dbReference type="NCBI Taxonomy" id="3135280"/>
    <lineage>
        <taxon>Bacteria</taxon>
        <taxon>Pseudomonadati</taxon>
        <taxon>Verrucomicrobiota</taxon>
        <taxon>Verrucomicrobiia</taxon>
        <taxon>Verrucomicrobiales</taxon>
        <taxon>Verrucomicrobiaceae</taxon>
        <taxon>Luteolibacter</taxon>
    </lineage>
</organism>
<protein>
    <submittedName>
        <fullName evidence="2">Uncharacterized protein</fullName>
    </submittedName>
</protein>
<evidence type="ECO:0000313" key="2">
    <source>
        <dbReference type="EMBL" id="MEK7953258.1"/>
    </source>
</evidence>
<feature type="region of interest" description="Disordered" evidence="1">
    <location>
        <begin position="1"/>
        <end position="21"/>
    </location>
</feature>
<accession>A0ABU9B0D0</accession>